<dbReference type="Gene3D" id="3.40.190.10">
    <property type="entry name" value="Periplasmic binding protein-like II"/>
    <property type="match status" value="2"/>
</dbReference>
<dbReference type="OrthoDB" id="9815174at2"/>
<evidence type="ECO:0000313" key="6">
    <source>
        <dbReference type="EMBL" id="QEO17449.1"/>
    </source>
</evidence>
<evidence type="ECO:0000313" key="7">
    <source>
        <dbReference type="Proteomes" id="UP000324536"/>
    </source>
</evidence>
<dbReference type="InterPro" id="IPR036388">
    <property type="entry name" value="WH-like_DNA-bd_sf"/>
</dbReference>
<dbReference type="FunFam" id="1.10.10.10:FF:000001">
    <property type="entry name" value="LysR family transcriptional regulator"/>
    <property type="match status" value="1"/>
</dbReference>
<evidence type="ECO:0000256" key="3">
    <source>
        <dbReference type="ARBA" id="ARBA00023125"/>
    </source>
</evidence>
<dbReference type="RefSeq" id="WP_149279127.1">
    <property type="nucleotide sequence ID" value="NZ_CP043506.1"/>
</dbReference>
<proteinExistence type="inferred from homology"/>
<dbReference type="SUPFAM" id="SSF53850">
    <property type="entry name" value="Periplasmic binding protein-like II"/>
    <property type="match status" value="1"/>
</dbReference>
<dbReference type="EMBL" id="CP043506">
    <property type="protein sequence ID" value="QEO17449.1"/>
    <property type="molecule type" value="Genomic_DNA"/>
</dbReference>
<dbReference type="InterPro" id="IPR000847">
    <property type="entry name" value="LysR_HTH_N"/>
</dbReference>
<evidence type="ECO:0000256" key="4">
    <source>
        <dbReference type="ARBA" id="ARBA00023163"/>
    </source>
</evidence>
<dbReference type="PROSITE" id="PS50931">
    <property type="entry name" value="HTH_LYSR"/>
    <property type="match status" value="1"/>
</dbReference>
<evidence type="ECO:0000259" key="5">
    <source>
        <dbReference type="PROSITE" id="PS50931"/>
    </source>
</evidence>
<sequence>MALTLRQLRYFASVAEEGSISGAAMVLLVSQSTVTEALRDLEAEMGFRLFDRHARGVILTRRGQQFLQRVQRILEDVTAATRMKDEAEESLAGAFVLGVTPVVAGYVLPDILTRFRRAFPRVKVTLVEDQPEYLDHMLVGGELDLAIMLRLGNTVPNACGFRVMGVSPHYVWLSHGHPLAEQQQISLRNLQTEPYIALASDVLESRMGAVWERLSFRPETVFRTTSIEAVRSLVASGHGVAVLPQLIYRPWSLEGEKIERRPVQEELPAADLLVMWRRGLTLGTPAQYFMDMALQRSNRAGTSLQDD</sequence>
<dbReference type="GO" id="GO:0003700">
    <property type="term" value="F:DNA-binding transcription factor activity"/>
    <property type="evidence" value="ECO:0007669"/>
    <property type="project" value="InterPro"/>
</dbReference>
<keyword evidence="3" id="KW-0238">DNA-binding</keyword>
<keyword evidence="7" id="KW-1185">Reference proteome</keyword>
<dbReference type="Proteomes" id="UP000324536">
    <property type="component" value="Chromosome"/>
</dbReference>
<dbReference type="GO" id="GO:0003677">
    <property type="term" value="F:DNA binding"/>
    <property type="evidence" value="ECO:0007669"/>
    <property type="project" value="UniProtKB-KW"/>
</dbReference>
<reference evidence="6 7" key="1">
    <citation type="submission" date="2019-09" db="EMBL/GenBank/DDBJ databases">
        <title>Genome sequencing of strain KACC 21233.</title>
        <authorList>
            <person name="Heo J."/>
            <person name="Kim S.-J."/>
            <person name="Kim J.-S."/>
            <person name="Hong S.-B."/>
            <person name="Kwon S.-W."/>
        </authorList>
    </citation>
    <scope>NUCLEOTIDE SEQUENCE [LARGE SCALE GENOMIC DNA]</scope>
    <source>
        <strain evidence="6 7">KACC 21233</strain>
    </source>
</reference>
<dbReference type="PANTHER" id="PTHR30346">
    <property type="entry name" value="TRANSCRIPTIONAL DUAL REGULATOR HCAR-RELATED"/>
    <property type="match status" value="1"/>
</dbReference>
<dbReference type="InterPro" id="IPR036390">
    <property type="entry name" value="WH_DNA-bd_sf"/>
</dbReference>
<dbReference type="Pfam" id="PF03466">
    <property type="entry name" value="LysR_substrate"/>
    <property type="match status" value="1"/>
</dbReference>
<gene>
    <name evidence="6" type="ORF">FLP30_06715</name>
</gene>
<evidence type="ECO:0000256" key="2">
    <source>
        <dbReference type="ARBA" id="ARBA00023015"/>
    </source>
</evidence>
<dbReference type="SUPFAM" id="SSF46785">
    <property type="entry name" value="Winged helix' DNA-binding domain"/>
    <property type="match status" value="1"/>
</dbReference>
<dbReference type="AlphaFoldDB" id="A0A5C1YQE9"/>
<keyword evidence="2" id="KW-0805">Transcription regulation</keyword>
<dbReference type="GO" id="GO:0032993">
    <property type="term" value="C:protein-DNA complex"/>
    <property type="evidence" value="ECO:0007669"/>
    <property type="project" value="TreeGrafter"/>
</dbReference>
<dbReference type="KEGG" id="acek:FLP30_06715"/>
<dbReference type="InterPro" id="IPR005119">
    <property type="entry name" value="LysR_subst-bd"/>
</dbReference>
<dbReference type="PANTHER" id="PTHR30346:SF0">
    <property type="entry name" value="HCA OPERON TRANSCRIPTIONAL ACTIVATOR HCAR"/>
    <property type="match status" value="1"/>
</dbReference>
<feature type="domain" description="HTH lysR-type" evidence="5">
    <location>
        <begin position="3"/>
        <end position="60"/>
    </location>
</feature>
<protein>
    <submittedName>
        <fullName evidence="6">LysR family transcriptional regulator</fullName>
    </submittedName>
</protein>
<organism evidence="6 7">
    <name type="scientific">Acetobacter vaccinii</name>
    <dbReference type="NCBI Taxonomy" id="2592655"/>
    <lineage>
        <taxon>Bacteria</taxon>
        <taxon>Pseudomonadati</taxon>
        <taxon>Pseudomonadota</taxon>
        <taxon>Alphaproteobacteria</taxon>
        <taxon>Acetobacterales</taxon>
        <taxon>Acetobacteraceae</taxon>
        <taxon>Acetobacter</taxon>
    </lineage>
</organism>
<evidence type="ECO:0000256" key="1">
    <source>
        <dbReference type="ARBA" id="ARBA00009437"/>
    </source>
</evidence>
<comment type="similarity">
    <text evidence="1">Belongs to the LysR transcriptional regulatory family.</text>
</comment>
<dbReference type="Pfam" id="PF00126">
    <property type="entry name" value="HTH_1"/>
    <property type="match status" value="1"/>
</dbReference>
<accession>A0A5C1YQE9</accession>
<dbReference type="Gene3D" id="1.10.10.10">
    <property type="entry name" value="Winged helix-like DNA-binding domain superfamily/Winged helix DNA-binding domain"/>
    <property type="match status" value="1"/>
</dbReference>
<keyword evidence="4" id="KW-0804">Transcription</keyword>
<name>A0A5C1YQE9_9PROT</name>